<evidence type="ECO:0008006" key="4">
    <source>
        <dbReference type="Google" id="ProtNLM"/>
    </source>
</evidence>
<dbReference type="OrthoDB" id="506431at2759"/>
<feature type="compositionally biased region" description="Basic and acidic residues" evidence="1">
    <location>
        <begin position="33"/>
        <end position="43"/>
    </location>
</feature>
<dbReference type="EMBL" id="KE145357">
    <property type="protein sequence ID" value="EPE33757.1"/>
    <property type="molecule type" value="Genomic_DNA"/>
</dbReference>
<name>S3D5M8_GLAL2</name>
<reference evidence="2 3" key="1">
    <citation type="journal article" date="2013" name="BMC Genomics">
        <title>Genomics-driven discovery of the pneumocandin biosynthetic gene cluster in the fungus Glarea lozoyensis.</title>
        <authorList>
            <person name="Chen L."/>
            <person name="Yue Q."/>
            <person name="Zhang X."/>
            <person name="Xiang M."/>
            <person name="Wang C."/>
            <person name="Li S."/>
            <person name="Che Y."/>
            <person name="Ortiz-Lopez F.J."/>
            <person name="Bills G.F."/>
            <person name="Liu X."/>
            <person name="An Z."/>
        </authorList>
    </citation>
    <scope>NUCLEOTIDE SEQUENCE [LARGE SCALE GENOMIC DNA]</scope>
    <source>
        <strain evidence="3">ATCC 20868 / MF5171</strain>
    </source>
</reference>
<gene>
    <name evidence="2" type="ORF">GLAREA_06770</name>
</gene>
<protein>
    <recommendedName>
        <fullName evidence="4">Signal peptide-containing protein</fullName>
    </recommendedName>
</protein>
<evidence type="ECO:0000313" key="3">
    <source>
        <dbReference type="Proteomes" id="UP000016922"/>
    </source>
</evidence>
<dbReference type="KEGG" id="glz:GLAREA_06770"/>
<feature type="region of interest" description="Disordered" evidence="1">
    <location>
        <begin position="387"/>
        <end position="426"/>
    </location>
</feature>
<feature type="compositionally biased region" description="Basic and acidic residues" evidence="1">
    <location>
        <begin position="259"/>
        <end position="270"/>
    </location>
</feature>
<feature type="compositionally biased region" description="Polar residues" evidence="1">
    <location>
        <begin position="239"/>
        <end position="258"/>
    </location>
</feature>
<feature type="compositionally biased region" description="Polar residues" evidence="1">
    <location>
        <begin position="416"/>
        <end position="426"/>
    </location>
</feature>
<dbReference type="eggNOG" id="ENOG502SM8K">
    <property type="taxonomic scope" value="Eukaryota"/>
</dbReference>
<evidence type="ECO:0000313" key="2">
    <source>
        <dbReference type="EMBL" id="EPE33757.1"/>
    </source>
</evidence>
<dbReference type="Proteomes" id="UP000016922">
    <property type="component" value="Unassembled WGS sequence"/>
</dbReference>
<organism evidence="2 3">
    <name type="scientific">Glarea lozoyensis (strain ATCC 20868 / MF5171)</name>
    <dbReference type="NCBI Taxonomy" id="1116229"/>
    <lineage>
        <taxon>Eukaryota</taxon>
        <taxon>Fungi</taxon>
        <taxon>Dikarya</taxon>
        <taxon>Ascomycota</taxon>
        <taxon>Pezizomycotina</taxon>
        <taxon>Leotiomycetes</taxon>
        <taxon>Helotiales</taxon>
        <taxon>Helotiaceae</taxon>
        <taxon>Glarea</taxon>
    </lineage>
</organism>
<dbReference type="GeneID" id="19465823"/>
<evidence type="ECO:0000256" key="1">
    <source>
        <dbReference type="SAM" id="MobiDB-lite"/>
    </source>
</evidence>
<feature type="region of interest" description="Disordered" evidence="1">
    <location>
        <begin position="32"/>
        <end position="57"/>
    </location>
</feature>
<sequence>MSLDVAIQSVAFYILSCSTCSKISHRRKAKVQAKKERAEKQALETEQPGLYRHPSPFSTNPYWTEEIMMGPGLPKKKGGDKNACKNSSQRALNTAGQGSSYAGSTGMSTEAPSSPTAATEGSRLSGEGWNRKRYQREDEALWGIDFQGSGQKIKEAIAKAGESANRFVGGRLNKSGSIKEDSEFEEDSAPYYITSRNPPVNDLHPPVVSTQPLSKDETRWMLQPPPSAKVMEGKVRVNSGRSRTNSDGSTIKNTLSRQITDKTLDSKSQRADTPSSRGTSRGTSRAESRKKTKVSRPRIQRHDSMDSISSPSSSPTPRKKKPTPLSIPRPVTQDFAEHIPVPAPVATTEMRERNARPLLTTIVSSSMVVPKVQNESGDENLSLREFSQMESAKERTSSPSLRVDIGEKRGREMTGLSGSSGNVVVQ</sequence>
<dbReference type="AlphaFoldDB" id="S3D5M8"/>
<keyword evidence="3" id="KW-1185">Reference proteome</keyword>
<feature type="compositionally biased region" description="Polar residues" evidence="1">
    <location>
        <begin position="84"/>
        <end position="119"/>
    </location>
</feature>
<dbReference type="HOGENOM" id="CLU_036638_1_0_1"/>
<dbReference type="RefSeq" id="XP_008078909.1">
    <property type="nucleotide sequence ID" value="XM_008080718.1"/>
</dbReference>
<feature type="region of interest" description="Disordered" evidence="1">
    <location>
        <begin position="71"/>
        <end position="130"/>
    </location>
</feature>
<accession>S3D5M8</accession>
<feature type="compositionally biased region" description="Basic residues" evidence="1">
    <location>
        <begin position="290"/>
        <end position="299"/>
    </location>
</feature>
<feature type="region of interest" description="Disordered" evidence="1">
    <location>
        <begin position="191"/>
        <end position="337"/>
    </location>
</feature>
<dbReference type="OMA" id="RHGYQRE"/>
<proteinExistence type="predicted"/>